<comment type="caution">
    <text evidence="2">The sequence shown here is derived from an EMBL/GenBank/DDBJ whole genome shotgun (WGS) entry which is preliminary data.</text>
</comment>
<keyword evidence="1" id="KW-0812">Transmembrane</keyword>
<evidence type="ECO:0000313" key="2">
    <source>
        <dbReference type="EMBL" id="RXZ88376.1"/>
    </source>
</evidence>
<dbReference type="AlphaFoldDB" id="A0A4V1R2U5"/>
<reference evidence="2 3" key="1">
    <citation type="submission" date="2019-01" db="EMBL/GenBank/DDBJ databases">
        <title>Agromyces.</title>
        <authorList>
            <person name="Li J."/>
        </authorList>
    </citation>
    <scope>NUCLEOTIDE SEQUENCE [LARGE SCALE GENOMIC DNA]</scope>
    <source>
        <strain evidence="2 3">DSM 23870</strain>
    </source>
</reference>
<keyword evidence="1" id="KW-0472">Membrane</keyword>
<keyword evidence="1" id="KW-1133">Transmembrane helix</keyword>
<proteinExistence type="predicted"/>
<protein>
    <submittedName>
        <fullName evidence="2">Uncharacterized protein</fullName>
    </submittedName>
</protein>
<evidence type="ECO:0000313" key="3">
    <source>
        <dbReference type="Proteomes" id="UP000292686"/>
    </source>
</evidence>
<accession>A0A4V1R2U5</accession>
<feature type="transmembrane region" description="Helical" evidence="1">
    <location>
        <begin position="39"/>
        <end position="62"/>
    </location>
</feature>
<name>A0A4V1R2U5_9MICO</name>
<evidence type="ECO:0000256" key="1">
    <source>
        <dbReference type="SAM" id="Phobius"/>
    </source>
</evidence>
<sequence>MPQPSRRDVLRPLELLGGSFIAAVFVGLITLMVTRDLVVSGIATGGVFIIVLVALAMFVLAFKPDDDELADLDAQNRPDDSSAH</sequence>
<gene>
    <name evidence="2" type="ORF">ESP50_01900</name>
</gene>
<dbReference type="EMBL" id="SDPM01000001">
    <property type="protein sequence ID" value="RXZ88376.1"/>
    <property type="molecule type" value="Genomic_DNA"/>
</dbReference>
<dbReference type="OrthoDB" id="5081451at2"/>
<feature type="transmembrane region" description="Helical" evidence="1">
    <location>
        <begin position="12"/>
        <end position="33"/>
    </location>
</feature>
<organism evidence="2 3">
    <name type="scientific">Agromyces atrinae</name>
    <dbReference type="NCBI Taxonomy" id="592376"/>
    <lineage>
        <taxon>Bacteria</taxon>
        <taxon>Bacillati</taxon>
        <taxon>Actinomycetota</taxon>
        <taxon>Actinomycetes</taxon>
        <taxon>Micrococcales</taxon>
        <taxon>Microbacteriaceae</taxon>
        <taxon>Agromyces</taxon>
    </lineage>
</organism>
<dbReference type="Proteomes" id="UP000292686">
    <property type="component" value="Unassembled WGS sequence"/>
</dbReference>
<keyword evidence="3" id="KW-1185">Reference proteome</keyword>